<name>A0A9R1X7L8_LACSA</name>
<keyword evidence="2" id="KW-1185">Reference proteome</keyword>
<evidence type="ECO:0000313" key="2">
    <source>
        <dbReference type="Proteomes" id="UP000235145"/>
    </source>
</evidence>
<dbReference type="AlphaFoldDB" id="A0A9R1X7L8"/>
<evidence type="ECO:0008006" key="3">
    <source>
        <dbReference type="Google" id="ProtNLM"/>
    </source>
</evidence>
<accession>A0A9R1X7L8</accession>
<dbReference type="Gene3D" id="1.10.600.10">
    <property type="entry name" value="Farnesyl Diphosphate Synthase"/>
    <property type="match status" value="1"/>
</dbReference>
<reference evidence="1 2" key="1">
    <citation type="journal article" date="2017" name="Nat. Commun.">
        <title>Genome assembly with in vitro proximity ligation data and whole-genome triplication in lettuce.</title>
        <authorList>
            <person name="Reyes-Chin-Wo S."/>
            <person name="Wang Z."/>
            <person name="Yang X."/>
            <person name="Kozik A."/>
            <person name="Arikit S."/>
            <person name="Song C."/>
            <person name="Xia L."/>
            <person name="Froenicke L."/>
            <person name="Lavelle D.O."/>
            <person name="Truco M.J."/>
            <person name="Xia R."/>
            <person name="Zhu S."/>
            <person name="Xu C."/>
            <person name="Xu H."/>
            <person name="Xu X."/>
            <person name="Cox K."/>
            <person name="Korf I."/>
            <person name="Meyers B.C."/>
            <person name="Michelmore R.W."/>
        </authorList>
    </citation>
    <scope>NUCLEOTIDE SEQUENCE [LARGE SCALE GENOMIC DNA]</scope>
    <source>
        <strain evidence="2">cv. Salinas</strain>
        <tissue evidence="1">Seedlings</tissue>
    </source>
</reference>
<organism evidence="1 2">
    <name type="scientific">Lactuca sativa</name>
    <name type="common">Garden lettuce</name>
    <dbReference type="NCBI Taxonomy" id="4236"/>
    <lineage>
        <taxon>Eukaryota</taxon>
        <taxon>Viridiplantae</taxon>
        <taxon>Streptophyta</taxon>
        <taxon>Embryophyta</taxon>
        <taxon>Tracheophyta</taxon>
        <taxon>Spermatophyta</taxon>
        <taxon>Magnoliopsida</taxon>
        <taxon>eudicotyledons</taxon>
        <taxon>Gunneridae</taxon>
        <taxon>Pentapetalae</taxon>
        <taxon>asterids</taxon>
        <taxon>campanulids</taxon>
        <taxon>Asterales</taxon>
        <taxon>Asteraceae</taxon>
        <taxon>Cichorioideae</taxon>
        <taxon>Cichorieae</taxon>
        <taxon>Lactucinae</taxon>
        <taxon>Lactuca</taxon>
    </lineage>
</organism>
<protein>
    <recommendedName>
        <fullName evidence="3">Terpene synthase metal-binding domain-containing protein</fullName>
    </recommendedName>
</protein>
<proteinExistence type="predicted"/>
<dbReference type="InterPro" id="IPR008949">
    <property type="entry name" value="Isoprenoid_synthase_dom_sf"/>
</dbReference>
<evidence type="ECO:0000313" key="1">
    <source>
        <dbReference type="EMBL" id="KAJ0202416.1"/>
    </source>
</evidence>
<dbReference type="SUPFAM" id="SSF48576">
    <property type="entry name" value="Terpenoid synthases"/>
    <property type="match status" value="1"/>
</dbReference>
<sequence>MKNLFENFCCYITDPPIVKAACVIFRLKNDIACHKRVEDAWKDISLEALICKDVPMPLLTRVINLAWVVDVLYENKYHFTNVGEELIEIIKSLFVHDMSM</sequence>
<comment type="caution">
    <text evidence="1">The sequence shown here is derived from an EMBL/GenBank/DDBJ whole genome shotgun (WGS) entry which is preliminary data.</text>
</comment>
<gene>
    <name evidence="1" type="ORF">LSAT_V11C600320940</name>
</gene>
<dbReference type="Proteomes" id="UP000235145">
    <property type="component" value="Unassembled WGS sequence"/>
</dbReference>
<dbReference type="EMBL" id="NBSK02000006">
    <property type="protein sequence ID" value="KAJ0202416.1"/>
    <property type="molecule type" value="Genomic_DNA"/>
</dbReference>